<dbReference type="GeneTree" id="ENSGT00530000064359"/>
<proteinExistence type="inferred from homology"/>
<accession>A0A8C5AZ62</accession>
<dbReference type="PANTHER" id="PTHR21461">
    <property type="entry name" value="GLYCOSYLTRANSFERASE FAMILY 92 PROTEIN"/>
    <property type="match status" value="1"/>
</dbReference>
<dbReference type="Pfam" id="PF01697">
    <property type="entry name" value="Glyco_transf_92"/>
    <property type="match status" value="1"/>
</dbReference>
<dbReference type="Ensembl" id="ENSGMOT00000057199.1">
    <property type="protein sequence ID" value="ENSGMOP00000039490.1"/>
    <property type="gene ID" value="ENSGMOG00000023572.1"/>
</dbReference>
<evidence type="ECO:0000256" key="4">
    <source>
        <dbReference type="ARBA" id="ARBA00022679"/>
    </source>
</evidence>
<keyword evidence="5 8" id="KW-0812">Transmembrane</keyword>
<dbReference type="InterPro" id="IPR008166">
    <property type="entry name" value="Glyco_transf_92"/>
</dbReference>
<keyword evidence="6 8" id="KW-1133">Transmembrane helix</keyword>
<sequence length="496" mass="55662">MLKLSLLPLDCELPRACPLLVLTPPPDSVPMAMGMENWTVRRGKFALLLALCSVFMLLILSFPDIRLLVPRLFRPLPPSADPAPNLACGAVADQTITPLAHTKHLLVSAFADRREGKFDVRIIGMFRRDSVQPLRCVFCCSNRTLAAGQSASKTPARVLTHSDHFGFPYGATDVLCRIPGGCLATHVTLVPEGHGPDATALNRTFLPIRNQGGGGAASLPQLNLTVCISNLFGDYNNVLQFTQTLEMYRLLGVNRVVIYNTSSGPDLSRLLHSYSQEGFVEVVPWPIGRHLTPSRGWQPTLFPGDIHYYGQLTTLNECSYRYMERSRYVLLNDIDEIITPYRHGDLVAALTSLQQQHPKAGVFLIENHIFPKIHFEPSGRFHRRQWEGVPGVNILEHIYREEPNRAVHHPYKIIVQPRSLQQTSVHSVLQSFGEVVQVPPDVCRIVHVRVPLQGHLTLDQLHVDQRLWDFSERLVPRVDWALRRAGLLRSEVTTPS</sequence>
<protein>
    <recommendedName>
        <fullName evidence="8">Glycosyltransferase family 92 protein</fullName>
        <ecNumber evidence="8">2.4.1.-</ecNumber>
    </recommendedName>
</protein>
<keyword evidence="3 8" id="KW-0328">Glycosyltransferase</keyword>
<keyword evidence="7 8" id="KW-0472">Membrane</keyword>
<comment type="similarity">
    <text evidence="2 8">Belongs to the glycosyltransferase 92 family.</text>
</comment>
<evidence type="ECO:0000256" key="2">
    <source>
        <dbReference type="ARBA" id="ARBA00007647"/>
    </source>
</evidence>
<evidence type="ECO:0000313" key="10">
    <source>
        <dbReference type="Proteomes" id="UP000694546"/>
    </source>
</evidence>
<reference evidence="9" key="1">
    <citation type="submission" date="2025-08" db="UniProtKB">
        <authorList>
            <consortium name="Ensembl"/>
        </authorList>
    </citation>
    <scope>IDENTIFICATION</scope>
</reference>
<evidence type="ECO:0000256" key="6">
    <source>
        <dbReference type="ARBA" id="ARBA00022989"/>
    </source>
</evidence>
<feature type="transmembrane region" description="Helical" evidence="8">
    <location>
        <begin position="45"/>
        <end position="62"/>
    </location>
</feature>
<dbReference type="AlphaFoldDB" id="A0A8C5AZ62"/>
<dbReference type="EC" id="2.4.1.-" evidence="8"/>
<dbReference type="GO" id="GO:0016757">
    <property type="term" value="F:glycosyltransferase activity"/>
    <property type="evidence" value="ECO:0007669"/>
    <property type="project" value="UniProtKB-UniRule"/>
</dbReference>
<evidence type="ECO:0000256" key="7">
    <source>
        <dbReference type="ARBA" id="ARBA00023136"/>
    </source>
</evidence>
<dbReference type="Proteomes" id="UP000694546">
    <property type="component" value="Chromosome 5"/>
</dbReference>
<evidence type="ECO:0000313" key="9">
    <source>
        <dbReference type="Ensembl" id="ENSGMOP00000039490.1"/>
    </source>
</evidence>
<gene>
    <name evidence="9" type="primary">LOC115544128</name>
</gene>
<reference evidence="9" key="2">
    <citation type="submission" date="2025-09" db="UniProtKB">
        <authorList>
            <consortium name="Ensembl"/>
        </authorList>
    </citation>
    <scope>IDENTIFICATION</scope>
</reference>
<evidence type="ECO:0000256" key="3">
    <source>
        <dbReference type="ARBA" id="ARBA00022676"/>
    </source>
</evidence>
<dbReference type="PANTHER" id="PTHR21461:SF45">
    <property type="entry name" value="GLYCOSYLTRANSFERASE FAMILY 92 PROTEIN"/>
    <property type="match status" value="1"/>
</dbReference>
<organism evidence="9 10">
    <name type="scientific">Gadus morhua</name>
    <name type="common">Atlantic cod</name>
    <dbReference type="NCBI Taxonomy" id="8049"/>
    <lineage>
        <taxon>Eukaryota</taxon>
        <taxon>Metazoa</taxon>
        <taxon>Chordata</taxon>
        <taxon>Craniata</taxon>
        <taxon>Vertebrata</taxon>
        <taxon>Euteleostomi</taxon>
        <taxon>Actinopterygii</taxon>
        <taxon>Neopterygii</taxon>
        <taxon>Teleostei</taxon>
        <taxon>Neoteleostei</taxon>
        <taxon>Acanthomorphata</taxon>
        <taxon>Zeiogadaria</taxon>
        <taxon>Gadariae</taxon>
        <taxon>Gadiformes</taxon>
        <taxon>Gadoidei</taxon>
        <taxon>Gadidae</taxon>
        <taxon>Gadus</taxon>
    </lineage>
</organism>
<evidence type="ECO:0000256" key="5">
    <source>
        <dbReference type="ARBA" id="ARBA00022692"/>
    </source>
</evidence>
<comment type="subcellular location">
    <subcellularLocation>
        <location evidence="1">Membrane</location>
        <topology evidence="1">Single-pass membrane protein</topology>
    </subcellularLocation>
</comment>
<evidence type="ECO:0000256" key="1">
    <source>
        <dbReference type="ARBA" id="ARBA00004167"/>
    </source>
</evidence>
<dbReference type="OMA" id="KPIRENW"/>
<dbReference type="GO" id="GO:0016020">
    <property type="term" value="C:membrane"/>
    <property type="evidence" value="ECO:0007669"/>
    <property type="project" value="UniProtKB-SubCell"/>
</dbReference>
<keyword evidence="10" id="KW-1185">Reference proteome</keyword>
<name>A0A8C5AZ62_GADMO</name>
<keyword evidence="4 8" id="KW-0808">Transferase</keyword>
<dbReference type="GO" id="GO:0005737">
    <property type="term" value="C:cytoplasm"/>
    <property type="evidence" value="ECO:0007669"/>
    <property type="project" value="TreeGrafter"/>
</dbReference>
<evidence type="ECO:0000256" key="8">
    <source>
        <dbReference type="RuleBase" id="RU366017"/>
    </source>
</evidence>